<evidence type="ECO:0000313" key="1">
    <source>
        <dbReference type="EMBL" id="MDN5200135.1"/>
    </source>
</evidence>
<reference evidence="1" key="1">
    <citation type="submission" date="2023-06" db="EMBL/GenBank/DDBJ databases">
        <title>Genomic of Parafulvivirga corallium.</title>
        <authorList>
            <person name="Wang G."/>
        </authorList>
    </citation>
    <scope>NUCLEOTIDE SEQUENCE</scope>
    <source>
        <strain evidence="1">BMA10</strain>
    </source>
</reference>
<sequence length="150" mass="17005">MGAIISKKVVAFETWQKALTIHPGYSVYIHYKEGLWNINPGKHGPEMYGPEGGPVITENPKYPMIGVNEGCLLGRVIFPKNYESNNSLDLLLKDLDEGNNENEILMFPINRDGFLVPKTDFPKTLYLRCNDIDSGIFDNEGELVMELEIW</sequence>
<dbReference type="Proteomes" id="UP001172082">
    <property type="component" value="Unassembled WGS sequence"/>
</dbReference>
<dbReference type="EMBL" id="JAUJEA010000001">
    <property type="protein sequence ID" value="MDN5200135.1"/>
    <property type="molecule type" value="Genomic_DNA"/>
</dbReference>
<keyword evidence="2" id="KW-1185">Reference proteome</keyword>
<accession>A0ABT8KHD9</accession>
<comment type="caution">
    <text evidence="1">The sequence shown here is derived from an EMBL/GenBank/DDBJ whole genome shotgun (WGS) entry which is preliminary data.</text>
</comment>
<proteinExistence type="predicted"/>
<evidence type="ECO:0000313" key="2">
    <source>
        <dbReference type="Proteomes" id="UP001172082"/>
    </source>
</evidence>
<dbReference type="RefSeq" id="WP_346750161.1">
    <property type="nucleotide sequence ID" value="NZ_JAUJEA010000001.1"/>
</dbReference>
<name>A0ABT8KHD9_9BACT</name>
<gene>
    <name evidence="1" type="ORF">QQ008_02150</name>
</gene>
<organism evidence="1 2">
    <name type="scientific">Splendidivirga corallicola</name>
    <dbReference type="NCBI Taxonomy" id="3051826"/>
    <lineage>
        <taxon>Bacteria</taxon>
        <taxon>Pseudomonadati</taxon>
        <taxon>Bacteroidota</taxon>
        <taxon>Cytophagia</taxon>
        <taxon>Cytophagales</taxon>
        <taxon>Splendidivirgaceae</taxon>
        <taxon>Splendidivirga</taxon>
    </lineage>
</organism>
<protein>
    <submittedName>
        <fullName evidence="1">Uncharacterized protein</fullName>
    </submittedName>
</protein>
<dbReference type="Gene3D" id="2.60.120.430">
    <property type="entry name" value="Galactose-binding lectin"/>
    <property type="match status" value="1"/>
</dbReference>